<organism evidence="1">
    <name type="scientific">Anguilla anguilla</name>
    <name type="common">European freshwater eel</name>
    <name type="synonym">Muraena anguilla</name>
    <dbReference type="NCBI Taxonomy" id="7936"/>
    <lineage>
        <taxon>Eukaryota</taxon>
        <taxon>Metazoa</taxon>
        <taxon>Chordata</taxon>
        <taxon>Craniata</taxon>
        <taxon>Vertebrata</taxon>
        <taxon>Euteleostomi</taxon>
        <taxon>Actinopterygii</taxon>
        <taxon>Neopterygii</taxon>
        <taxon>Teleostei</taxon>
        <taxon>Anguilliformes</taxon>
        <taxon>Anguillidae</taxon>
        <taxon>Anguilla</taxon>
    </lineage>
</organism>
<reference evidence="1" key="2">
    <citation type="journal article" date="2015" name="Fish Shellfish Immunol.">
        <title>Early steps in the European eel (Anguilla anguilla)-Vibrio vulnificus interaction in the gills: Role of the RtxA13 toxin.</title>
        <authorList>
            <person name="Callol A."/>
            <person name="Pajuelo D."/>
            <person name="Ebbesson L."/>
            <person name="Teles M."/>
            <person name="MacKenzie S."/>
            <person name="Amaro C."/>
        </authorList>
    </citation>
    <scope>NUCLEOTIDE SEQUENCE</scope>
</reference>
<protein>
    <submittedName>
        <fullName evidence="1">Uncharacterized protein</fullName>
    </submittedName>
</protein>
<reference evidence="1" key="1">
    <citation type="submission" date="2014-11" db="EMBL/GenBank/DDBJ databases">
        <authorList>
            <person name="Amaro Gonzalez C."/>
        </authorList>
    </citation>
    <scope>NUCLEOTIDE SEQUENCE</scope>
</reference>
<evidence type="ECO:0000313" key="1">
    <source>
        <dbReference type="EMBL" id="JAI04116.1"/>
    </source>
</evidence>
<sequence>MCKVHRSSLAPFGAVCHYREHPAVFPKWGGFGHGTNYWLCVVFSRDYRRRYSGVPASFGNEVSWG</sequence>
<proteinExistence type="predicted"/>
<name>A0A0E9XQI4_ANGAN</name>
<accession>A0A0E9XQI4</accession>
<dbReference type="EMBL" id="GBXM01004462">
    <property type="protein sequence ID" value="JAI04116.1"/>
    <property type="molecule type" value="Transcribed_RNA"/>
</dbReference>
<dbReference type="AlphaFoldDB" id="A0A0E9XQI4"/>